<protein>
    <submittedName>
        <fullName evidence="2">Uncharacterized protein</fullName>
    </submittedName>
</protein>
<dbReference type="OrthoDB" id="10430702at2759"/>
<accession>A0A3M6TFA6</accession>
<dbReference type="Proteomes" id="UP000275408">
    <property type="component" value="Unassembled WGS sequence"/>
</dbReference>
<organism evidence="2 3">
    <name type="scientific">Pocillopora damicornis</name>
    <name type="common">Cauliflower coral</name>
    <name type="synonym">Millepora damicornis</name>
    <dbReference type="NCBI Taxonomy" id="46731"/>
    <lineage>
        <taxon>Eukaryota</taxon>
        <taxon>Metazoa</taxon>
        <taxon>Cnidaria</taxon>
        <taxon>Anthozoa</taxon>
        <taxon>Hexacorallia</taxon>
        <taxon>Scleractinia</taxon>
        <taxon>Astrocoeniina</taxon>
        <taxon>Pocilloporidae</taxon>
        <taxon>Pocillopora</taxon>
    </lineage>
</organism>
<feature type="transmembrane region" description="Helical" evidence="1">
    <location>
        <begin position="78"/>
        <end position="100"/>
    </location>
</feature>
<proteinExistence type="predicted"/>
<feature type="transmembrane region" description="Helical" evidence="1">
    <location>
        <begin position="112"/>
        <end position="139"/>
    </location>
</feature>
<name>A0A3M6TFA6_POCDA</name>
<evidence type="ECO:0000313" key="2">
    <source>
        <dbReference type="EMBL" id="RMX40050.1"/>
    </source>
</evidence>
<evidence type="ECO:0000256" key="1">
    <source>
        <dbReference type="SAM" id="Phobius"/>
    </source>
</evidence>
<reference evidence="2 3" key="1">
    <citation type="journal article" date="2018" name="Sci. Rep.">
        <title>Comparative analysis of the Pocillopora damicornis genome highlights role of immune system in coral evolution.</title>
        <authorList>
            <person name="Cunning R."/>
            <person name="Bay R.A."/>
            <person name="Gillette P."/>
            <person name="Baker A.C."/>
            <person name="Traylor-Knowles N."/>
        </authorList>
    </citation>
    <scope>NUCLEOTIDE SEQUENCE [LARGE SCALE GENOMIC DNA]</scope>
    <source>
        <strain evidence="2">RSMAS</strain>
        <tissue evidence="2">Whole animal</tissue>
    </source>
</reference>
<keyword evidence="1" id="KW-1133">Transmembrane helix</keyword>
<sequence>GVSMFSIYYQIQFVKWLKPLEEIYTRDFPFTRDSFEEYYKLSRAYIAFKAITLLVNLLLLVSIALLASVTFFSQKNQYLAITWLAWGIIDVLFMLALLFYCISEWKLQHRYLVGILAWCVIKVHLVIFFIFVMCAYIAFLRKELLAQDMEIRTVTCADIHGNQTQTVDMGHLFQYAAPCQASVTSKSDVGYPPLQAAPHNTVTSYDGLLLPETMQVDERNLSASAVPDKTTVTLL</sequence>
<keyword evidence="3" id="KW-1185">Reference proteome</keyword>
<dbReference type="AlphaFoldDB" id="A0A3M6TFA6"/>
<feature type="transmembrane region" description="Helical" evidence="1">
    <location>
        <begin position="50"/>
        <end position="72"/>
    </location>
</feature>
<gene>
    <name evidence="2" type="ORF">pdam_00002299</name>
</gene>
<comment type="caution">
    <text evidence="2">The sequence shown here is derived from an EMBL/GenBank/DDBJ whole genome shotgun (WGS) entry which is preliminary data.</text>
</comment>
<keyword evidence="1" id="KW-0472">Membrane</keyword>
<keyword evidence="1" id="KW-0812">Transmembrane</keyword>
<feature type="non-terminal residue" evidence="2">
    <location>
        <position position="1"/>
    </location>
</feature>
<dbReference type="EMBL" id="RCHS01003687">
    <property type="protein sequence ID" value="RMX40050.1"/>
    <property type="molecule type" value="Genomic_DNA"/>
</dbReference>
<evidence type="ECO:0000313" key="3">
    <source>
        <dbReference type="Proteomes" id="UP000275408"/>
    </source>
</evidence>